<gene>
    <name evidence="2" type="ORF">M0811_11155</name>
</gene>
<dbReference type="Gene3D" id="1.20.1280.50">
    <property type="match status" value="1"/>
</dbReference>
<protein>
    <recommendedName>
        <fullName evidence="1">F-box domain-containing protein</fullName>
    </recommendedName>
</protein>
<dbReference type="Pfam" id="PF12937">
    <property type="entry name" value="F-box-like"/>
    <property type="match status" value="1"/>
</dbReference>
<dbReference type="Proteomes" id="UP001149090">
    <property type="component" value="Unassembled WGS sequence"/>
</dbReference>
<evidence type="ECO:0000259" key="1">
    <source>
        <dbReference type="PROSITE" id="PS50181"/>
    </source>
</evidence>
<dbReference type="SUPFAM" id="SSF81383">
    <property type="entry name" value="F-box domain"/>
    <property type="match status" value="1"/>
</dbReference>
<dbReference type="EMBL" id="JAPDFW010000098">
    <property type="protein sequence ID" value="KAJ5070126.1"/>
    <property type="molecule type" value="Genomic_DNA"/>
</dbReference>
<evidence type="ECO:0000313" key="2">
    <source>
        <dbReference type="EMBL" id="KAJ5070126.1"/>
    </source>
</evidence>
<dbReference type="OrthoDB" id="10257471at2759"/>
<comment type="caution">
    <text evidence="2">The sequence shown here is derived from an EMBL/GenBank/DDBJ whole genome shotgun (WGS) entry which is preliminary data.</text>
</comment>
<dbReference type="CDD" id="cd22109">
    <property type="entry name" value="F-box_FBXO41"/>
    <property type="match status" value="1"/>
</dbReference>
<proteinExistence type="predicted"/>
<organism evidence="2 3">
    <name type="scientific">Anaeramoeba ignava</name>
    <name type="common">Anaerobic marine amoeba</name>
    <dbReference type="NCBI Taxonomy" id="1746090"/>
    <lineage>
        <taxon>Eukaryota</taxon>
        <taxon>Metamonada</taxon>
        <taxon>Anaeramoebidae</taxon>
        <taxon>Anaeramoeba</taxon>
    </lineage>
</organism>
<feature type="domain" description="F-box" evidence="1">
    <location>
        <begin position="1"/>
        <end position="42"/>
    </location>
</feature>
<dbReference type="InterPro" id="IPR001810">
    <property type="entry name" value="F-box_dom"/>
</dbReference>
<accession>A0A9Q0LCE7</accession>
<dbReference type="PROSITE" id="PS50181">
    <property type="entry name" value="FBOX"/>
    <property type="match status" value="1"/>
</dbReference>
<name>A0A9Q0LCE7_ANAIG</name>
<evidence type="ECO:0000313" key="3">
    <source>
        <dbReference type="Proteomes" id="UP001149090"/>
    </source>
</evidence>
<dbReference type="InterPro" id="IPR036047">
    <property type="entry name" value="F-box-like_dom_sf"/>
</dbReference>
<dbReference type="AlphaFoldDB" id="A0A9Q0LCE7"/>
<keyword evidence="3" id="KW-1185">Reference proteome</keyword>
<reference evidence="2" key="1">
    <citation type="submission" date="2022-10" db="EMBL/GenBank/DDBJ databases">
        <title>Novel sulphate-reducing endosymbionts in the free-living metamonad Anaeramoeba.</title>
        <authorList>
            <person name="Jerlstrom-Hultqvist J."/>
            <person name="Cepicka I."/>
            <person name="Gallot-Lavallee L."/>
            <person name="Salas-Leiva D."/>
            <person name="Curtis B.A."/>
            <person name="Zahonova K."/>
            <person name="Pipaliya S."/>
            <person name="Dacks J."/>
            <person name="Roger A.J."/>
        </authorList>
    </citation>
    <scope>NUCLEOTIDE SEQUENCE</scope>
    <source>
        <strain evidence="2">BMAN</strain>
    </source>
</reference>
<sequence length="292" mass="35222">MEVEDTLWIIFSYLDPKALINCSQVCWKWNQISEDPQLWKQLVEKKTEGYNSRRKLTKQKEVLIEFDQYLGENYHFEVDYDRKYSWKEVYMILSKIHYYQFESPIMLYSRGFDHQIYGEDILTNGYSNDPKLEKNLTEEEKKELESKLFYKISHAISSQCSDIYSIFKYCRVFDLKHKILSCMIDLFRIKNENNKTVPLLKTILISKQKLTSDELDSATYFLLGQFSDGIAENGCEIYDQNCKYESASLWWFYNKRDHPFYLKLVYTTDEKMRYKQALNFAEERYTSKRKNN</sequence>